<evidence type="ECO:0000313" key="2">
    <source>
        <dbReference type="EMBL" id="MBK8525071.1"/>
    </source>
</evidence>
<feature type="transmembrane region" description="Helical" evidence="1">
    <location>
        <begin position="121"/>
        <end position="139"/>
    </location>
</feature>
<dbReference type="NCBIfam" id="TIGR02532">
    <property type="entry name" value="IV_pilin_GFxxxE"/>
    <property type="match status" value="1"/>
</dbReference>
<organism evidence="2 3">
    <name type="scientific">Candidatus Proximibacter danicus</name>
    <dbReference type="NCBI Taxonomy" id="2954365"/>
    <lineage>
        <taxon>Bacteria</taxon>
        <taxon>Pseudomonadati</taxon>
        <taxon>Pseudomonadota</taxon>
        <taxon>Betaproteobacteria</taxon>
        <taxon>Candidatus Proximibacter</taxon>
    </lineage>
</organism>
<comment type="caution">
    <text evidence="2">The sequence shown here is derived from an EMBL/GenBank/DDBJ whole genome shotgun (WGS) entry which is preliminary data.</text>
</comment>
<dbReference type="AlphaFoldDB" id="A0A9D7PR11"/>
<dbReference type="Pfam" id="PF07963">
    <property type="entry name" value="N_methyl"/>
    <property type="match status" value="1"/>
</dbReference>
<reference evidence="2" key="1">
    <citation type="submission" date="2020-10" db="EMBL/GenBank/DDBJ databases">
        <title>Connecting structure to function with the recovery of over 1000 high-quality activated sludge metagenome-assembled genomes encoding full-length rRNA genes using long-read sequencing.</title>
        <authorList>
            <person name="Singleton C.M."/>
            <person name="Petriglieri F."/>
            <person name="Kristensen J.M."/>
            <person name="Kirkegaard R.H."/>
            <person name="Michaelsen T.Y."/>
            <person name="Andersen M.H."/>
            <person name="Karst S.M."/>
            <person name="Dueholm M.S."/>
            <person name="Nielsen P.H."/>
            <person name="Albertsen M."/>
        </authorList>
    </citation>
    <scope>NUCLEOTIDE SEQUENCE</scope>
    <source>
        <strain evidence="2">Hirt_18-Q3-R61-65_BATAC.395</strain>
    </source>
</reference>
<evidence type="ECO:0000256" key="1">
    <source>
        <dbReference type="SAM" id="Phobius"/>
    </source>
</evidence>
<keyword evidence="1" id="KW-1133">Transmembrane helix</keyword>
<proteinExistence type="predicted"/>
<gene>
    <name evidence="2" type="ORF">IPL58_14035</name>
</gene>
<protein>
    <submittedName>
        <fullName evidence="2">Prepilin-type N-terminal cleavage/methylation domain-containing protein</fullName>
    </submittedName>
</protein>
<name>A0A9D7PR11_9PROT</name>
<sequence length="141" mass="15510">MPYASTSSARGTRPIQPTRNQSHVLQGWVFALNGEACYATAVGAGIADLSDDFENFIFWSACGTPFDTITIYDEDSSEAFKSFRVGFTTGQKHYRTKDRSFRLRAGDAAMTRGRNRPRSKGFSLIELAIVLVIVALLTGDC</sequence>
<evidence type="ECO:0000313" key="3">
    <source>
        <dbReference type="Proteomes" id="UP000886689"/>
    </source>
</evidence>
<keyword evidence="1" id="KW-0472">Membrane</keyword>
<dbReference type="InterPro" id="IPR012902">
    <property type="entry name" value="N_methyl_site"/>
</dbReference>
<dbReference type="EMBL" id="JADJUC010000023">
    <property type="protein sequence ID" value="MBK8525071.1"/>
    <property type="molecule type" value="Genomic_DNA"/>
</dbReference>
<keyword evidence="1" id="KW-0812">Transmembrane</keyword>
<accession>A0A9D7PR11</accession>
<dbReference type="Proteomes" id="UP000886689">
    <property type="component" value="Unassembled WGS sequence"/>
</dbReference>